<feature type="domain" description="Thiamine phosphate synthase/TenI" evidence="3">
    <location>
        <begin position="42"/>
        <end position="190"/>
    </location>
</feature>
<dbReference type="SUPFAM" id="SSF51391">
    <property type="entry name" value="Thiamin phosphate synthase"/>
    <property type="match status" value="1"/>
</dbReference>
<dbReference type="GO" id="GO:0005737">
    <property type="term" value="C:cytoplasm"/>
    <property type="evidence" value="ECO:0007669"/>
    <property type="project" value="TreeGrafter"/>
</dbReference>
<dbReference type="EMBL" id="AP012035">
    <property type="protein sequence ID" value="BAJ81644.1"/>
    <property type="molecule type" value="Genomic_DNA"/>
</dbReference>
<keyword evidence="2" id="KW-0784">Thiamine biosynthesis</keyword>
<dbReference type="CDD" id="cd00564">
    <property type="entry name" value="TMP_TenI"/>
    <property type="match status" value="1"/>
</dbReference>
<dbReference type="Pfam" id="PF02581">
    <property type="entry name" value="TMP-TENI"/>
    <property type="match status" value="1"/>
</dbReference>
<dbReference type="GO" id="GO:0009228">
    <property type="term" value="P:thiamine biosynthetic process"/>
    <property type="evidence" value="ECO:0007669"/>
    <property type="project" value="UniProtKB-KW"/>
</dbReference>
<keyword evidence="4" id="KW-0808">Transferase</keyword>
<protein>
    <submittedName>
        <fullName evidence="4">Putative thiamine-phosphate pyrophosphorylase</fullName>
        <ecNumber evidence="4">2.5.1.3</ecNumber>
    </submittedName>
</protein>
<evidence type="ECO:0000313" key="5">
    <source>
        <dbReference type="Proteomes" id="UP000007100"/>
    </source>
</evidence>
<dbReference type="AlphaFoldDB" id="F0J0V8"/>
<dbReference type="KEGG" id="amv:ACMV_22970"/>
<organism evidence="4 5">
    <name type="scientific">Acidiphilium multivorum (strain DSM 11245 / JCM 8867 / NBRC 100883 / AIU 301)</name>
    <dbReference type="NCBI Taxonomy" id="926570"/>
    <lineage>
        <taxon>Bacteria</taxon>
        <taxon>Pseudomonadati</taxon>
        <taxon>Pseudomonadota</taxon>
        <taxon>Alphaproteobacteria</taxon>
        <taxon>Acetobacterales</taxon>
        <taxon>Acidocellaceae</taxon>
        <taxon>Acidiphilium</taxon>
    </lineage>
</organism>
<proteinExistence type="predicted"/>
<evidence type="ECO:0000259" key="3">
    <source>
        <dbReference type="Pfam" id="PF02581"/>
    </source>
</evidence>
<evidence type="ECO:0000256" key="2">
    <source>
        <dbReference type="ARBA" id="ARBA00022977"/>
    </source>
</evidence>
<dbReference type="PANTHER" id="PTHR20857">
    <property type="entry name" value="THIAMINE-PHOSPHATE PYROPHOSPHORYLASE"/>
    <property type="match status" value="1"/>
</dbReference>
<dbReference type="EC" id="2.5.1.3" evidence="4"/>
<accession>F0J0V8</accession>
<sequence length="200" mass="21112">MDEQLIAAARAVKRRRRCRHPTLWLFTDRARLPDPLGAIARLPPGLSGVVLRDDAAPDRAALAAAVAKLCRRRRIALVVAGDARLAARLHAGLHLRRGRVAPGRKPGLVTASAHGRQELVRARRAGAGLVFLSPAFPTASHPGAPALGPVRWAALARLAGGVQVVALGGIEGRRMRALGPACRGVAAIGALSNQCHTVWR</sequence>
<dbReference type="OrthoDB" id="8446047at2"/>
<dbReference type="Gene3D" id="3.20.20.70">
    <property type="entry name" value="Aldolase class I"/>
    <property type="match status" value="1"/>
</dbReference>
<dbReference type="HOGENOM" id="CLU_018272_2_1_5"/>
<reference evidence="4 5" key="1">
    <citation type="submission" date="2010-12" db="EMBL/GenBank/DDBJ databases">
        <title>Whole genome sequence of Acidiphilium multivorum AIU301.</title>
        <authorList>
            <person name="Narita-Yamada S."/>
            <person name="Nakamura S."/>
            <person name="Ito N."/>
            <person name="Takarada H."/>
            <person name="Katano Y."/>
            <person name="Nakazawa H."/>
            <person name="Hosoyama A."/>
            <person name="Yamada R."/>
            <person name="Fujita N."/>
        </authorList>
    </citation>
    <scope>NUCLEOTIDE SEQUENCE [LARGE SCALE GENOMIC DNA]</scope>
    <source>
        <strain evidence="5">DSM 11245 / JCM 8867 / AIU301</strain>
    </source>
</reference>
<dbReference type="Proteomes" id="UP000007100">
    <property type="component" value="Chromosome"/>
</dbReference>
<gene>
    <name evidence="4" type="primary">thiE</name>
    <name evidence="4" type="ordered locus">ACMV_22970</name>
</gene>
<dbReference type="InterPro" id="IPR013785">
    <property type="entry name" value="Aldolase_TIM"/>
</dbReference>
<comment type="pathway">
    <text evidence="1">Cofactor biosynthesis; thiamine diphosphate biosynthesis.</text>
</comment>
<evidence type="ECO:0000256" key="1">
    <source>
        <dbReference type="ARBA" id="ARBA00004948"/>
    </source>
</evidence>
<dbReference type="InterPro" id="IPR022998">
    <property type="entry name" value="ThiamineP_synth_TenI"/>
</dbReference>
<name>F0J0V8_ACIMA</name>
<dbReference type="RefSeq" id="WP_013640514.1">
    <property type="nucleotide sequence ID" value="NC_015186.1"/>
</dbReference>
<dbReference type="GO" id="GO:0004789">
    <property type="term" value="F:thiamine-phosphate diphosphorylase activity"/>
    <property type="evidence" value="ECO:0007669"/>
    <property type="project" value="UniProtKB-EC"/>
</dbReference>
<evidence type="ECO:0000313" key="4">
    <source>
        <dbReference type="EMBL" id="BAJ81644.1"/>
    </source>
</evidence>
<keyword evidence="5" id="KW-1185">Reference proteome</keyword>
<dbReference type="InterPro" id="IPR036206">
    <property type="entry name" value="ThiamineP_synth_sf"/>
</dbReference>
<dbReference type="PANTHER" id="PTHR20857:SF23">
    <property type="entry name" value="THIAMINE BIOSYNTHETIC BIFUNCTIONAL ENZYME"/>
    <property type="match status" value="1"/>
</dbReference>